<comment type="subunit">
    <text evidence="4">Part of the 50S ribosomal subunit. Contacts protein L29, and trigger factor when it is bound to the ribosome.</text>
</comment>
<comment type="caution">
    <text evidence="5">The sequence shown here is derived from an EMBL/GenBank/DDBJ whole genome shotgun (WGS) entry which is preliminary data.</text>
</comment>
<dbReference type="InterPro" id="IPR012677">
    <property type="entry name" value="Nucleotide-bd_a/b_plait_sf"/>
</dbReference>
<dbReference type="InterPro" id="IPR012678">
    <property type="entry name" value="Ribosomal_uL23/eL15/eS24_sf"/>
</dbReference>
<dbReference type="PANTHER" id="PTHR11620">
    <property type="entry name" value="60S RIBOSOMAL PROTEIN L23A"/>
    <property type="match status" value="1"/>
</dbReference>
<keyword evidence="4" id="KW-0699">rRNA-binding</keyword>
<sequence length="94" mass="10591">MRDLSATLLAPRVTEKAMRGSEKNVYVFEVAPKADKRAVKEAVNRLFGVIPVKVNIVNKTPRQYKSRARGRMALEHGMKKAYVYLKEGDSISLV</sequence>
<proteinExistence type="inferred from homology"/>
<organism evidence="5 6">
    <name type="scientific">Candidatus Kaiserbacteria bacterium RIFOXYB1_FULL_46_14</name>
    <dbReference type="NCBI Taxonomy" id="1798531"/>
    <lineage>
        <taxon>Bacteria</taxon>
        <taxon>Candidatus Kaiseribacteriota</taxon>
    </lineage>
</organism>
<evidence type="ECO:0000256" key="4">
    <source>
        <dbReference type="HAMAP-Rule" id="MF_01369"/>
    </source>
</evidence>
<keyword evidence="3 4" id="KW-0687">Ribonucleoprotein</keyword>
<dbReference type="GO" id="GO:0019843">
    <property type="term" value="F:rRNA binding"/>
    <property type="evidence" value="ECO:0007669"/>
    <property type="project" value="UniProtKB-UniRule"/>
</dbReference>
<keyword evidence="4" id="KW-0694">RNA-binding</keyword>
<dbReference type="Pfam" id="PF00276">
    <property type="entry name" value="Ribosomal_L23"/>
    <property type="match status" value="1"/>
</dbReference>
<name>A0A1F6FIH7_9BACT</name>
<dbReference type="GO" id="GO:1990904">
    <property type="term" value="C:ribonucleoprotein complex"/>
    <property type="evidence" value="ECO:0007669"/>
    <property type="project" value="UniProtKB-KW"/>
</dbReference>
<dbReference type="GO" id="GO:0005840">
    <property type="term" value="C:ribosome"/>
    <property type="evidence" value="ECO:0007669"/>
    <property type="project" value="UniProtKB-KW"/>
</dbReference>
<evidence type="ECO:0000256" key="2">
    <source>
        <dbReference type="ARBA" id="ARBA00022980"/>
    </source>
</evidence>
<dbReference type="STRING" id="1798531.A2392_02485"/>
<gene>
    <name evidence="4" type="primary">rplW</name>
    <name evidence="5" type="ORF">A2392_02485</name>
</gene>
<evidence type="ECO:0000313" key="6">
    <source>
        <dbReference type="Proteomes" id="UP000177395"/>
    </source>
</evidence>
<comment type="similarity">
    <text evidence="1 4">Belongs to the universal ribosomal protein uL23 family.</text>
</comment>
<dbReference type="GO" id="GO:0006412">
    <property type="term" value="P:translation"/>
    <property type="evidence" value="ECO:0007669"/>
    <property type="project" value="UniProtKB-UniRule"/>
</dbReference>
<dbReference type="InterPro" id="IPR013025">
    <property type="entry name" value="Ribosomal_uL23-like"/>
</dbReference>
<dbReference type="EMBL" id="MFMS01000006">
    <property type="protein sequence ID" value="OGG85655.1"/>
    <property type="molecule type" value="Genomic_DNA"/>
</dbReference>
<dbReference type="SUPFAM" id="SSF54189">
    <property type="entry name" value="Ribosomal proteins S24e, L23 and L15e"/>
    <property type="match status" value="1"/>
</dbReference>
<evidence type="ECO:0000313" key="5">
    <source>
        <dbReference type="EMBL" id="OGG85655.1"/>
    </source>
</evidence>
<comment type="function">
    <text evidence="4">One of the early assembly proteins it binds 23S rRNA. One of the proteins that surrounds the polypeptide exit tunnel on the outside of the ribosome. Forms the main docking site for trigger factor binding to the ribosome.</text>
</comment>
<dbReference type="Gene3D" id="3.30.70.330">
    <property type="match status" value="1"/>
</dbReference>
<dbReference type="HAMAP" id="MF_01369_B">
    <property type="entry name" value="Ribosomal_uL23_B"/>
    <property type="match status" value="1"/>
</dbReference>
<evidence type="ECO:0000256" key="3">
    <source>
        <dbReference type="ARBA" id="ARBA00023274"/>
    </source>
</evidence>
<dbReference type="AlphaFoldDB" id="A0A1F6FIH7"/>
<accession>A0A1F6FIH7</accession>
<protein>
    <recommendedName>
        <fullName evidence="4">Large ribosomal subunit protein uL23</fullName>
    </recommendedName>
</protein>
<dbReference type="Proteomes" id="UP000177395">
    <property type="component" value="Unassembled WGS sequence"/>
</dbReference>
<reference evidence="5 6" key="1">
    <citation type="journal article" date="2016" name="Nat. Commun.">
        <title>Thousands of microbial genomes shed light on interconnected biogeochemical processes in an aquifer system.</title>
        <authorList>
            <person name="Anantharaman K."/>
            <person name="Brown C.T."/>
            <person name="Hug L.A."/>
            <person name="Sharon I."/>
            <person name="Castelle C.J."/>
            <person name="Probst A.J."/>
            <person name="Thomas B.C."/>
            <person name="Singh A."/>
            <person name="Wilkins M.J."/>
            <person name="Karaoz U."/>
            <person name="Brodie E.L."/>
            <person name="Williams K.H."/>
            <person name="Hubbard S.S."/>
            <person name="Banfield J.F."/>
        </authorList>
    </citation>
    <scope>NUCLEOTIDE SEQUENCE [LARGE SCALE GENOMIC DNA]</scope>
</reference>
<keyword evidence="2 4" id="KW-0689">Ribosomal protein</keyword>
<evidence type="ECO:0000256" key="1">
    <source>
        <dbReference type="ARBA" id="ARBA00006700"/>
    </source>
</evidence>
<dbReference type="GO" id="GO:0003735">
    <property type="term" value="F:structural constituent of ribosome"/>
    <property type="evidence" value="ECO:0007669"/>
    <property type="project" value="InterPro"/>
</dbReference>